<comment type="caution">
    <text evidence="2">The sequence shown here is derived from an EMBL/GenBank/DDBJ whole genome shotgun (WGS) entry which is preliminary data.</text>
</comment>
<dbReference type="EMBL" id="JAYFSI010000016">
    <property type="protein sequence ID" value="MEA5366520.1"/>
    <property type="molecule type" value="Genomic_DNA"/>
</dbReference>
<dbReference type="PANTHER" id="PTHR34846:SF10">
    <property type="entry name" value="CYTOPLASMIC PROTEIN"/>
    <property type="match status" value="1"/>
</dbReference>
<name>A0ABU5RLY2_9PSEU</name>
<dbReference type="SUPFAM" id="SSF69118">
    <property type="entry name" value="AhpD-like"/>
    <property type="match status" value="1"/>
</dbReference>
<keyword evidence="3" id="KW-1185">Reference proteome</keyword>
<dbReference type="InterPro" id="IPR029032">
    <property type="entry name" value="AhpD-like"/>
</dbReference>
<dbReference type="RefSeq" id="WP_323335814.1">
    <property type="nucleotide sequence ID" value="NZ_JAYFSI010000016.1"/>
</dbReference>
<evidence type="ECO:0000259" key="1">
    <source>
        <dbReference type="Pfam" id="PF02627"/>
    </source>
</evidence>
<gene>
    <name evidence="2" type="ORF">VA596_43815</name>
</gene>
<accession>A0ABU5RLY2</accession>
<dbReference type="Proteomes" id="UP001304298">
    <property type="component" value="Unassembled WGS sequence"/>
</dbReference>
<protein>
    <submittedName>
        <fullName evidence="2">Carboxymuconolactone decarboxylase family protein</fullName>
    </submittedName>
</protein>
<evidence type="ECO:0000313" key="2">
    <source>
        <dbReference type="EMBL" id="MEA5366520.1"/>
    </source>
</evidence>
<dbReference type="Pfam" id="PF02627">
    <property type="entry name" value="CMD"/>
    <property type="match status" value="1"/>
</dbReference>
<proteinExistence type="predicted"/>
<sequence>MPRIEAKKTTDAGPLLKLFYRVAGRKYGAVPEPMAVGAHHPGLLRANTVHELMVQRASTKLPANVRELAVYRVATRIGCSWCVDFGTMLQKHDGLDVERLKKIDDYATSPAFSVQERLAIAYADAMSGEQVTVTDEQVAELEREFGREGVLELTYQIGLENSRARMNSALGIADQGFTSGDACRVPLP</sequence>
<organism evidence="2 3">
    <name type="scientific">Amycolatopsis heterodermiae</name>
    <dbReference type="NCBI Taxonomy" id="3110235"/>
    <lineage>
        <taxon>Bacteria</taxon>
        <taxon>Bacillati</taxon>
        <taxon>Actinomycetota</taxon>
        <taxon>Actinomycetes</taxon>
        <taxon>Pseudonocardiales</taxon>
        <taxon>Pseudonocardiaceae</taxon>
        <taxon>Amycolatopsis</taxon>
    </lineage>
</organism>
<dbReference type="InterPro" id="IPR003779">
    <property type="entry name" value="CMD-like"/>
</dbReference>
<reference evidence="2 3" key="1">
    <citation type="submission" date="2023-12" db="EMBL/GenBank/DDBJ databases">
        <title>Amycolatopsis sp. V23-08.</title>
        <authorList>
            <person name="Somphong A."/>
        </authorList>
    </citation>
    <scope>NUCLEOTIDE SEQUENCE [LARGE SCALE GENOMIC DNA]</scope>
    <source>
        <strain evidence="2 3">V23-08</strain>
    </source>
</reference>
<dbReference type="PANTHER" id="PTHR34846">
    <property type="entry name" value="4-CARBOXYMUCONOLACTONE DECARBOXYLASE FAMILY PROTEIN (AFU_ORTHOLOGUE AFUA_6G11590)"/>
    <property type="match status" value="1"/>
</dbReference>
<feature type="domain" description="Carboxymuconolactone decarboxylase-like" evidence="1">
    <location>
        <begin position="56"/>
        <end position="124"/>
    </location>
</feature>
<evidence type="ECO:0000313" key="3">
    <source>
        <dbReference type="Proteomes" id="UP001304298"/>
    </source>
</evidence>
<dbReference type="Gene3D" id="1.20.1290.10">
    <property type="entry name" value="AhpD-like"/>
    <property type="match status" value="1"/>
</dbReference>